<evidence type="ECO:0000256" key="7">
    <source>
        <dbReference type="ARBA" id="ARBA00023136"/>
    </source>
</evidence>
<feature type="transmembrane region" description="Helical" evidence="8">
    <location>
        <begin position="87"/>
        <end position="104"/>
    </location>
</feature>
<evidence type="ECO:0000259" key="9">
    <source>
        <dbReference type="Pfam" id="PF13231"/>
    </source>
</evidence>
<feature type="transmembrane region" description="Helical" evidence="8">
    <location>
        <begin position="63"/>
        <end position="80"/>
    </location>
</feature>
<dbReference type="InterPro" id="IPR050297">
    <property type="entry name" value="LipidA_mod_glycosyltrf_83"/>
</dbReference>
<evidence type="ECO:0000313" key="10">
    <source>
        <dbReference type="EMBL" id="OGE03755.1"/>
    </source>
</evidence>
<reference evidence="10 11" key="1">
    <citation type="journal article" date="2016" name="Nat. Commun.">
        <title>Thousands of microbial genomes shed light on interconnected biogeochemical processes in an aquifer system.</title>
        <authorList>
            <person name="Anantharaman K."/>
            <person name="Brown C.T."/>
            <person name="Hug L.A."/>
            <person name="Sharon I."/>
            <person name="Castelle C.J."/>
            <person name="Probst A.J."/>
            <person name="Thomas B.C."/>
            <person name="Singh A."/>
            <person name="Wilkins M.J."/>
            <person name="Karaoz U."/>
            <person name="Brodie E.L."/>
            <person name="Williams K.H."/>
            <person name="Hubbard S.S."/>
            <person name="Banfield J.F."/>
        </authorList>
    </citation>
    <scope>NUCLEOTIDE SEQUENCE [LARGE SCALE GENOMIC DNA]</scope>
</reference>
<keyword evidence="2" id="KW-1003">Cell membrane</keyword>
<feature type="transmembrane region" description="Helical" evidence="8">
    <location>
        <begin position="110"/>
        <end position="128"/>
    </location>
</feature>
<organism evidence="10 11">
    <name type="scientific">Candidatus Curtissbacteria bacterium RIFCSPLOWO2_01_FULL_41_18</name>
    <dbReference type="NCBI Taxonomy" id="1797727"/>
    <lineage>
        <taxon>Bacteria</taxon>
        <taxon>Candidatus Curtissiibacteriota</taxon>
    </lineage>
</organism>
<feature type="transmembrane region" description="Helical" evidence="8">
    <location>
        <begin position="326"/>
        <end position="349"/>
    </location>
</feature>
<dbReference type="EMBL" id="MFBQ01000045">
    <property type="protein sequence ID" value="OGE03755.1"/>
    <property type="molecule type" value="Genomic_DNA"/>
</dbReference>
<keyword evidence="6 8" id="KW-1133">Transmembrane helix</keyword>
<comment type="caution">
    <text evidence="10">The sequence shown here is derived from an EMBL/GenBank/DDBJ whole genome shotgun (WGS) entry which is preliminary data.</text>
</comment>
<keyword evidence="3" id="KW-0328">Glycosyltransferase</keyword>
<feature type="transmembrane region" description="Helical" evidence="8">
    <location>
        <begin position="169"/>
        <end position="202"/>
    </location>
</feature>
<dbReference type="Proteomes" id="UP000176780">
    <property type="component" value="Unassembled WGS sequence"/>
</dbReference>
<evidence type="ECO:0000256" key="6">
    <source>
        <dbReference type="ARBA" id="ARBA00022989"/>
    </source>
</evidence>
<evidence type="ECO:0000256" key="3">
    <source>
        <dbReference type="ARBA" id="ARBA00022676"/>
    </source>
</evidence>
<evidence type="ECO:0000256" key="4">
    <source>
        <dbReference type="ARBA" id="ARBA00022679"/>
    </source>
</evidence>
<evidence type="ECO:0000313" key="11">
    <source>
        <dbReference type="Proteomes" id="UP000176780"/>
    </source>
</evidence>
<comment type="subcellular location">
    <subcellularLocation>
        <location evidence="1">Cell membrane</location>
        <topology evidence="1">Multi-pass membrane protein</topology>
    </subcellularLocation>
</comment>
<dbReference type="GO" id="GO:0009103">
    <property type="term" value="P:lipopolysaccharide biosynthetic process"/>
    <property type="evidence" value="ECO:0007669"/>
    <property type="project" value="UniProtKB-ARBA"/>
</dbReference>
<sequence>MRHWPIIIIVIAASILRFWRLEALTTFSGDQGYDFLVVKRMIVDGRLTLLGPKIGPYNQFGNLYLGPAYYYLIAPFLFLFKFDPIGPAILTVIFALLTILLIYLLGIRFLSKGIALLASSFYAFNSFLIDQSRASSNPHLIPFFSALFIFSVLKIINDKNQTNASIKRFFWPFLAGLSLGIMFQLHYLTISLLPVVIIVLFLNSRLSKLLLIVLAFILVTAPQIIFEFRHQFFITNQFLKQINQGEIISSFDGIIRHLFGSVQSLTEVFSSTNKFNNVLFITIFILILIFVYQPQKFKKPLFLLILTVIFSLLAPIAYSGEIGLHYFAQIYVSLVLLMAVATVALFDFLKNPMLKMVMILVILQIFASNILGLNLGGKEGYTMPKGWNLTGIKEASKIITQDVNSATKFNIAATLDGDTRAMPYRYLVEVYGEKPLGVEEYPNSNVIYLVSRDEEEVIKRYTVWEVASFAPFEINKLSDIQNGIKLYKLEKTQ</sequence>
<dbReference type="InterPro" id="IPR038731">
    <property type="entry name" value="RgtA/B/C-like"/>
</dbReference>
<accession>A0A1F5HIA1</accession>
<feature type="transmembrane region" description="Helical" evidence="8">
    <location>
        <begin position="275"/>
        <end position="292"/>
    </location>
</feature>
<dbReference type="PANTHER" id="PTHR33908">
    <property type="entry name" value="MANNOSYLTRANSFERASE YKCB-RELATED"/>
    <property type="match status" value="1"/>
</dbReference>
<evidence type="ECO:0000256" key="5">
    <source>
        <dbReference type="ARBA" id="ARBA00022692"/>
    </source>
</evidence>
<feature type="transmembrane region" description="Helical" evidence="8">
    <location>
        <begin position="301"/>
        <end position="320"/>
    </location>
</feature>
<feature type="transmembrane region" description="Helical" evidence="8">
    <location>
        <begin position="140"/>
        <end position="157"/>
    </location>
</feature>
<dbReference type="GO" id="GO:0005886">
    <property type="term" value="C:plasma membrane"/>
    <property type="evidence" value="ECO:0007669"/>
    <property type="project" value="UniProtKB-SubCell"/>
</dbReference>
<keyword evidence="4" id="KW-0808">Transferase</keyword>
<feature type="transmembrane region" description="Helical" evidence="8">
    <location>
        <begin position="356"/>
        <end position="375"/>
    </location>
</feature>
<keyword evidence="5 8" id="KW-0812">Transmembrane</keyword>
<dbReference type="STRING" id="1797727.A3B51_00780"/>
<protein>
    <recommendedName>
        <fullName evidence="9">Glycosyltransferase RgtA/B/C/D-like domain-containing protein</fullName>
    </recommendedName>
</protein>
<dbReference type="AlphaFoldDB" id="A0A1F5HIA1"/>
<dbReference type="GO" id="GO:0016763">
    <property type="term" value="F:pentosyltransferase activity"/>
    <property type="evidence" value="ECO:0007669"/>
    <property type="project" value="TreeGrafter"/>
</dbReference>
<name>A0A1F5HIA1_9BACT</name>
<evidence type="ECO:0000256" key="2">
    <source>
        <dbReference type="ARBA" id="ARBA00022475"/>
    </source>
</evidence>
<proteinExistence type="predicted"/>
<feature type="transmembrane region" description="Helical" evidence="8">
    <location>
        <begin position="209"/>
        <end position="226"/>
    </location>
</feature>
<dbReference type="PANTHER" id="PTHR33908:SF11">
    <property type="entry name" value="MEMBRANE PROTEIN"/>
    <property type="match status" value="1"/>
</dbReference>
<evidence type="ECO:0000256" key="8">
    <source>
        <dbReference type="SAM" id="Phobius"/>
    </source>
</evidence>
<dbReference type="Pfam" id="PF13231">
    <property type="entry name" value="PMT_2"/>
    <property type="match status" value="1"/>
</dbReference>
<evidence type="ECO:0000256" key="1">
    <source>
        <dbReference type="ARBA" id="ARBA00004651"/>
    </source>
</evidence>
<keyword evidence="7 8" id="KW-0472">Membrane</keyword>
<gene>
    <name evidence="10" type="ORF">A3B51_00780</name>
</gene>
<feature type="domain" description="Glycosyltransferase RgtA/B/C/D-like" evidence="9">
    <location>
        <begin position="67"/>
        <end position="225"/>
    </location>
</feature>